<sequence>MRKIVNFLISKIKHESYQIDEHLRLAVLFHESLNRILQIVWGVIRFRTHAKFPSFISTRIQVRDMANIHLGKGVTLEKDVVLDGASVNGLVIGDNVKVGRYTQIRCSGTLKQLGKGFVIGENSGIGEFSFFGAAGGIEIGSNVIMGQNVRMHAENHNYSDDKIPIRSQGVTHSGIVVKDNCWLGAGVVVLDGVTIGSGCVIGANALVTKDIPDNSVAVGSPAKVIKSRLE</sequence>
<dbReference type="Gene3D" id="2.160.10.10">
    <property type="entry name" value="Hexapeptide repeat proteins"/>
    <property type="match status" value="1"/>
</dbReference>
<dbReference type="InterPro" id="IPR001451">
    <property type="entry name" value="Hexapep"/>
</dbReference>
<proteinExistence type="predicted"/>
<dbReference type="AlphaFoldDB" id="A0A162HJM7"/>
<dbReference type="KEGG" id="lpb:SH83_04925"/>
<dbReference type="PATRIC" id="fig|1590.144.peg.1029"/>
<dbReference type="RefSeq" id="WP_003646259.1">
    <property type="nucleotide sequence ID" value="NZ_AP018405.1"/>
</dbReference>
<dbReference type="PANTHER" id="PTHR23416:SF78">
    <property type="entry name" value="LIPOPOLYSACCHARIDE BIOSYNTHESIS O-ACETYL TRANSFERASE WBBJ-RELATED"/>
    <property type="match status" value="1"/>
</dbReference>
<dbReference type="CDD" id="cd04647">
    <property type="entry name" value="LbH_MAT_like"/>
    <property type="match status" value="1"/>
</dbReference>
<dbReference type="SUPFAM" id="SSF51161">
    <property type="entry name" value="Trimeric LpxA-like enzymes"/>
    <property type="match status" value="1"/>
</dbReference>
<dbReference type="Proteomes" id="UP000076882">
    <property type="component" value="Unassembled WGS sequence"/>
</dbReference>
<dbReference type="InterPro" id="IPR011004">
    <property type="entry name" value="Trimer_LpxA-like_sf"/>
</dbReference>
<protein>
    <submittedName>
        <fullName evidence="1">Galactoside O-acetyltransferase</fullName>
    </submittedName>
</protein>
<dbReference type="InterPro" id="IPR051159">
    <property type="entry name" value="Hexapeptide_acetyltransf"/>
</dbReference>
<comment type="caution">
    <text evidence="1">The sequence shown here is derived from an EMBL/GenBank/DDBJ whole genome shotgun (WGS) entry which is preliminary data.</text>
</comment>
<dbReference type="GO" id="GO:0016740">
    <property type="term" value="F:transferase activity"/>
    <property type="evidence" value="ECO:0007669"/>
    <property type="project" value="UniProtKB-KW"/>
</dbReference>
<gene>
    <name evidence="1" type="ORF">Lp19_0517</name>
</gene>
<organism evidence="1 2">
    <name type="scientific">Lactiplantibacillus plantarum</name>
    <name type="common">Lactobacillus plantarum</name>
    <dbReference type="NCBI Taxonomy" id="1590"/>
    <lineage>
        <taxon>Bacteria</taxon>
        <taxon>Bacillati</taxon>
        <taxon>Bacillota</taxon>
        <taxon>Bacilli</taxon>
        <taxon>Lactobacillales</taxon>
        <taxon>Lactobacillaceae</taxon>
        <taxon>Lactiplantibacillus</taxon>
    </lineage>
</organism>
<evidence type="ECO:0000313" key="2">
    <source>
        <dbReference type="Proteomes" id="UP000076882"/>
    </source>
</evidence>
<reference evidence="1 2" key="1">
    <citation type="submission" date="2016-03" db="EMBL/GenBank/DDBJ databases">
        <title>Comparative genomics of 54 Lactobacillus plantarum strains reveals genomic uncoupling from niche constraints.</title>
        <authorList>
            <person name="Martino M.E."/>
        </authorList>
    </citation>
    <scope>NUCLEOTIDE SEQUENCE [LARGE SCALE GENOMIC DNA]</scope>
    <source>
        <strain evidence="1 2">19.1</strain>
    </source>
</reference>
<name>A0A162HJM7_LACPN</name>
<dbReference type="Pfam" id="PF00132">
    <property type="entry name" value="Hexapep"/>
    <property type="match status" value="1"/>
</dbReference>
<dbReference type="PANTHER" id="PTHR23416">
    <property type="entry name" value="SIALIC ACID SYNTHASE-RELATED"/>
    <property type="match status" value="1"/>
</dbReference>
<keyword evidence="1" id="KW-0808">Transferase</keyword>
<dbReference type="EMBL" id="LUXM01000012">
    <property type="protein sequence ID" value="KZU97833.1"/>
    <property type="molecule type" value="Genomic_DNA"/>
</dbReference>
<evidence type="ECO:0000313" key="1">
    <source>
        <dbReference type="EMBL" id="KZU97833.1"/>
    </source>
</evidence>
<accession>A0A162HJM7</accession>